<keyword evidence="8 10" id="KW-1133">Transmembrane helix</keyword>
<dbReference type="SUPFAM" id="SSF81665">
    <property type="entry name" value="Calcium ATPase, transmembrane domain M"/>
    <property type="match status" value="1"/>
</dbReference>
<dbReference type="NCBIfam" id="TIGR01494">
    <property type="entry name" value="ATPase_P-type"/>
    <property type="match status" value="2"/>
</dbReference>
<dbReference type="RefSeq" id="WP_166507772.1">
    <property type="nucleotide sequence ID" value="NZ_CP043026.1"/>
</dbReference>
<feature type="transmembrane region" description="Helical" evidence="10">
    <location>
        <begin position="859"/>
        <end position="878"/>
    </location>
</feature>
<dbReference type="PRINTS" id="PR00119">
    <property type="entry name" value="CATATPASE"/>
</dbReference>
<dbReference type="PANTHER" id="PTHR43294:SF21">
    <property type="entry name" value="CATION TRANSPORTING ATPASE"/>
    <property type="match status" value="1"/>
</dbReference>
<dbReference type="SMART" id="SM00831">
    <property type="entry name" value="Cation_ATPase_N"/>
    <property type="match status" value="1"/>
</dbReference>
<keyword evidence="4 10" id="KW-0812">Transmembrane</keyword>
<dbReference type="InterPro" id="IPR059000">
    <property type="entry name" value="ATPase_P-type_domA"/>
</dbReference>
<dbReference type="InterPro" id="IPR050510">
    <property type="entry name" value="Cation_transp_ATPase_P-type"/>
</dbReference>
<dbReference type="PRINTS" id="PR00120">
    <property type="entry name" value="HATPASE"/>
</dbReference>
<sequence>MNLENKKGELPLSVEVESHQKEWHRLSNEKILKILKTDQHKGLTQNEADKRLEEFGRNTLPQPKKPNIVLIFLKSFLDPLSIMLVIAGLASLVVSLVSGEITPPDIAGITIIAVIVLSNSFIATVQEWKSLNQVASLGDKKRIAVVLRDGNKKEIDIEELVPGDIIFIKSGDFVPGDTRIVDNQMLKIDESALTGENESVDKISEIIKEKNLVLGDQKNIAFMSTLVVEGKMMGVVFGTGPNSEIGKIATKITDTKKETTPLERKVVKLTVVIGLISVILGLILFGVTLLIKNNLDWATNPEQFESYSKLILIAVSSAISVIPESLTIIVKICLMVATKKMARKNVLIKNPKSIETLGNVNVICSDKTGTLTQNKMHVDSLFMNMKSSNIEELDFSKSEYVTNCLALCSDALIHKDEKIGSATELALIEMLKKYDIKYLNLRKTHKRIDEIPFDSKRKMMTTVCQVDDKKIVYTKGAVDYLVKSCKFKNIDGKVSELTSTDVETIKNQMYEYAKKGMRTIGFSYKELINDDDLYEQDLIFLGVAAIIDPPREEVIHSIKEAHSAGIRVIMITGDHKITAFEIASRLGISNEYYKDVITGQDIEELSYEDLKEKLKTTNVFARVNPEHKALIVTALQEDNNIVAMTGDGVNDSPSLVKADVGIAMGITGTEVSKEVSDVILSDDNFKSIIAGVNSGRNVYEKIKYSISFLIAANLSQVLTLLLILAIHQSLALNSVNILFHIFVVETIVAIPIGMQRERKGVMLNQPPKHKRETLLKGIVIQMIITTTFNTLFAVLNYQISIWYLPGDLELAENYGKTGVYVAVMFSPIFYAILYNNFFLPINSDGQNQVVVDRYKPNRWLLILMAVALTLSVLTMLPFEKLNEFFDFKTQGMPPLLMVIFFASALMVPWSIWATYKLLLISTKCKKATKVASL</sequence>
<dbReference type="GO" id="GO:0005524">
    <property type="term" value="F:ATP binding"/>
    <property type="evidence" value="ECO:0007669"/>
    <property type="project" value="UniProtKB-KW"/>
</dbReference>
<feature type="transmembrane region" description="Helical" evidence="10">
    <location>
        <begin position="706"/>
        <end position="725"/>
    </location>
</feature>
<dbReference type="FunFam" id="3.40.50.1000:FF:000001">
    <property type="entry name" value="Phospholipid-transporting ATPase IC"/>
    <property type="match status" value="1"/>
</dbReference>
<dbReference type="SUPFAM" id="SSF56784">
    <property type="entry name" value="HAD-like"/>
    <property type="match status" value="1"/>
</dbReference>
<dbReference type="InterPro" id="IPR023298">
    <property type="entry name" value="ATPase_P-typ_TM_dom_sf"/>
</dbReference>
<dbReference type="PROSITE" id="PS00154">
    <property type="entry name" value="ATPASE_E1_E2"/>
    <property type="match status" value="1"/>
</dbReference>
<feature type="transmembrane region" description="Helical" evidence="10">
    <location>
        <begin position="266"/>
        <end position="291"/>
    </location>
</feature>
<dbReference type="KEGG" id="schi:SCHIN_v1c01800"/>
<dbReference type="EMBL" id="CP043026">
    <property type="protein sequence ID" value="QEH61378.1"/>
    <property type="molecule type" value="Genomic_DNA"/>
</dbReference>
<feature type="transmembrane region" description="Helical" evidence="10">
    <location>
        <begin position="898"/>
        <end position="919"/>
    </location>
</feature>
<dbReference type="SFLD" id="SFLDF00027">
    <property type="entry name" value="p-type_atpase"/>
    <property type="match status" value="1"/>
</dbReference>
<dbReference type="GO" id="GO:0016887">
    <property type="term" value="F:ATP hydrolysis activity"/>
    <property type="evidence" value="ECO:0007669"/>
    <property type="project" value="InterPro"/>
</dbReference>
<dbReference type="GO" id="GO:1990573">
    <property type="term" value="P:potassium ion import across plasma membrane"/>
    <property type="evidence" value="ECO:0007669"/>
    <property type="project" value="TreeGrafter"/>
</dbReference>
<dbReference type="Proteomes" id="UP000323144">
    <property type="component" value="Chromosome"/>
</dbReference>
<dbReference type="SUPFAM" id="SSF81653">
    <property type="entry name" value="Calcium ATPase, transduction domain A"/>
    <property type="match status" value="1"/>
</dbReference>
<feature type="transmembrane region" description="Helical" evidence="10">
    <location>
        <begin position="774"/>
        <end position="799"/>
    </location>
</feature>
<dbReference type="InterPro" id="IPR018303">
    <property type="entry name" value="ATPase_P-typ_P_site"/>
</dbReference>
<dbReference type="AlphaFoldDB" id="A0A5B9Y2V0"/>
<dbReference type="Pfam" id="PF13246">
    <property type="entry name" value="Cation_ATPase"/>
    <property type="match status" value="1"/>
</dbReference>
<feature type="transmembrane region" description="Helical" evidence="10">
    <location>
        <begin position="106"/>
        <end position="125"/>
    </location>
</feature>
<dbReference type="GO" id="GO:0006883">
    <property type="term" value="P:intracellular sodium ion homeostasis"/>
    <property type="evidence" value="ECO:0007669"/>
    <property type="project" value="TreeGrafter"/>
</dbReference>
<feature type="transmembrane region" description="Helical" evidence="10">
    <location>
        <begin position="68"/>
        <end position="94"/>
    </location>
</feature>
<keyword evidence="5" id="KW-0547">Nucleotide-binding</keyword>
<organism evidence="12 13">
    <name type="scientific">Spiroplasma chinense</name>
    <dbReference type="NCBI Taxonomy" id="216932"/>
    <lineage>
        <taxon>Bacteria</taxon>
        <taxon>Bacillati</taxon>
        <taxon>Mycoplasmatota</taxon>
        <taxon>Mollicutes</taxon>
        <taxon>Entomoplasmatales</taxon>
        <taxon>Spiroplasmataceae</taxon>
        <taxon>Spiroplasma</taxon>
    </lineage>
</organism>
<dbReference type="InterPro" id="IPR023299">
    <property type="entry name" value="ATPase_P-typ_cyto_dom_N"/>
</dbReference>
<gene>
    <name evidence="12" type="ORF">SCHIN_v1c01800</name>
</gene>
<keyword evidence="13" id="KW-1185">Reference proteome</keyword>
<keyword evidence="6" id="KW-0067">ATP-binding</keyword>
<proteinExistence type="inferred from homology"/>
<dbReference type="InterPro" id="IPR036412">
    <property type="entry name" value="HAD-like_sf"/>
</dbReference>
<dbReference type="GO" id="GO:0005391">
    <property type="term" value="F:P-type sodium:potassium-exchanging transporter activity"/>
    <property type="evidence" value="ECO:0007669"/>
    <property type="project" value="TreeGrafter"/>
</dbReference>
<dbReference type="GO" id="GO:1902600">
    <property type="term" value="P:proton transmembrane transport"/>
    <property type="evidence" value="ECO:0007669"/>
    <property type="project" value="TreeGrafter"/>
</dbReference>
<dbReference type="Gene3D" id="2.70.150.10">
    <property type="entry name" value="Calcium-transporting ATPase, cytoplasmic transduction domain A"/>
    <property type="match status" value="1"/>
</dbReference>
<keyword evidence="9 10" id="KW-0472">Membrane</keyword>
<evidence type="ECO:0000256" key="8">
    <source>
        <dbReference type="ARBA" id="ARBA00022989"/>
    </source>
</evidence>
<evidence type="ECO:0000256" key="10">
    <source>
        <dbReference type="SAM" id="Phobius"/>
    </source>
</evidence>
<reference evidence="12 13" key="1">
    <citation type="submission" date="2019-08" db="EMBL/GenBank/DDBJ databases">
        <title>Complete genome sequence of Spiroplasma chinense CCH (DSM 19755).</title>
        <authorList>
            <person name="Shen H.-Y."/>
            <person name="Lin Y.-C."/>
            <person name="Chou L."/>
            <person name="Kuo C.-H."/>
        </authorList>
    </citation>
    <scope>NUCLEOTIDE SEQUENCE [LARGE SCALE GENOMIC DNA]</scope>
    <source>
        <strain evidence="12 13">CCH</strain>
    </source>
</reference>
<comment type="subcellular location">
    <subcellularLocation>
        <location evidence="1">Cell membrane</location>
        <topology evidence="1">Multi-pass membrane protein</topology>
    </subcellularLocation>
</comment>
<dbReference type="GO" id="GO:0030007">
    <property type="term" value="P:intracellular potassium ion homeostasis"/>
    <property type="evidence" value="ECO:0007669"/>
    <property type="project" value="TreeGrafter"/>
</dbReference>
<dbReference type="GO" id="GO:0036376">
    <property type="term" value="P:sodium ion export across plasma membrane"/>
    <property type="evidence" value="ECO:0007669"/>
    <property type="project" value="TreeGrafter"/>
</dbReference>
<feature type="transmembrane region" description="Helical" evidence="10">
    <location>
        <begin position="819"/>
        <end position="838"/>
    </location>
</feature>
<evidence type="ECO:0000256" key="5">
    <source>
        <dbReference type="ARBA" id="ARBA00022741"/>
    </source>
</evidence>
<protein>
    <submittedName>
        <fullName evidence="12">P-type Ca2+ transporter type 2C</fullName>
    </submittedName>
</protein>
<dbReference type="InterPro" id="IPR044492">
    <property type="entry name" value="P_typ_ATPase_HD_dom"/>
</dbReference>
<evidence type="ECO:0000256" key="1">
    <source>
        <dbReference type="ARBA" id="ARBA00004651"/>
    </source>
</evidence>
<evidence type="ECO:0000256" key="6">
    <source>
        <dbReference type="ARBA" id="ARBA00022840"/>
    </source>
</evidence>
<feature type="transmembrane region" description="Helical" evidence="10">
    <location>
        <begin position="737"/>
        <end position="754"/>
    </location>
</feature>
<evidence type="ECO:0000256" key="2">
    <source>
        <dbReference type="ARBA" id="ARBA00005675"/>
    </source>
</evidence>
<dbReference type="InterPro" id="IPR008250">
    <property type="entry name" value="ATPase_P-typ_transduc_dom_A_sf"/>
</dbReference>
<dbReference type="InterPro" id="IPR001757">
    <property type="entry name" value="P_typ_ATPase"/>
</dbReference>
<dbReference type="Gene3D" id="1.20.1110.10">
    <property type="entry name" value="Calcium-transporting ATPase, transmembrane domain"/>
    <property type="match status" value="1"/>
</dbReference>
<dbReference type="FunFam" id="3.40.50.1000:FF:000028">
    <property type="entry name" value="Calcium-transporting P-type ATPase, putative"/>
    <property type="match status" value="1"/>
</dbReference>
<evidence type="ECO:0000256" key="4">
    <source>
        <dbReference type="ARBA" id="ARBA00022692"/>
    </source>
</evidence>
<feature type="transmembrane region" description="Helical" evidence="10">
    <location>
        <begin position="311"/>
        <end position="334"/>
    </location>
</feature>
<accession>A0A5B9Y2V0</accession>
<dbReference type="InterPro" id="IPR006068">
    <property type="entry name" value="ATPase_P-typ_cation-transptr_C"/>
</dbReference>
<evidence type="ECO:0000259" key="11">
    <source>
        <dbReference type="SMART" id="SM00831"/>
    </source>
</evidence>
<dbReference type="SUPFAM" id="SSF81660">
    <property type="entry name" value="Metal cation-transporting ATPase, ATP-binding domain N"/>
    <property type="match status" value="1"/>
</dbReference>
<dbReference type="Pfam" id="PF00689">
    <property type="entry name" value="Cation_ATPase_C"/>
    <property type="match status" value="1"/>
</dbReference>
<evidence type="ECO:0000256" key="9">
    <source>
        <dbReference type="ARBA" id="ARBA00023136"/>
    </source>
</evidence>
<evidence type="ECO:0000313" key="13">
    <source>
        <dbReference type="Proteomes" id="UP000323144"/>
    </source>
</evidence>
<dbReference type="GO" id="GO:0005886">
    <property type="term" value="C:plasma membrane"/>
    <property type="evidence" value="ECO:0007669"/>
    <property type="project" value="UniProtKB-SubCell"/>
</dbReference>
<dbReference type="InterPro" id="IPR023214">
    <property type="entry name" value="HAD_sf"/>
</dbReference>
<dbReference type="SFLD" id="SFLDG00002">
    <property type="entry name" value="C1.7:_P-type_atpase_like"/>
    <property type="match status" value="1"/>
</dbReference>
<dbReference type="PANTHER" id="PTHR43294">
    <property type="entry name" value="SODIUM/POTASSIUM-TRANSPORTING ATPASE SUBUNIT ALPHA"/>
    <property type="match status" value="1"/>
</dbReference>
<dbReference type="Pfam" id="PF00122">
    <property type="entry name" value="E1-E2_ATPase"/>
    <property type="match status" value="1"/>
</dbReference>
<name>A0A5B9Y2V0_9MOLU</name>
<dbReference type="InterPro" id="IPR004014">
    <property type="entry name" value="ATPase_P-typ_cation-transptr_N"/>
</dbReference>
<evidence type="ECO:0000256" key="3">
    <source>
        <dbReference type="ARBA" id="ARBA00022475"/>
    </source>
</evidence>
<dbReference type="Pfam" id="PF00690">
    <property type="entry name" value="Cation_ATPase_N"/>
    <property type="match status" value="1"/>
</dbReference>
<dbReference type="Gene3D" id="3.40.50.1000">
    <property type="entry name" value="HAD superfamily/HAD-like"/>
    <property type="match status" value="1"/>
</dbReference>
<feature type="domain" description="Cation-transporting P-type ATPase N-terminal" evidence="11">
    <location>
        <begin position="22"/>
        <end position="96"/>
    </location>
</feature>
<evidence type="ECO:0000256" key="7">
    <source>
        <dbReference type="ARBA" id="ARBA00022967"/>
    </source>
</evidence>
<comment type="similarity">
    <text evidence="2">Belongs to the cation transport ATPase (P-type) (TC 3.A.3) family. Type IIA subfamily.</text>
</comment>
<keyword evidence="3" id="KW-1003">Cell membrane</keyword>
<dbReference type="SFLD" id="SFLDS00003">
    <property type="entry name" value="Haloacid_Dehalogenase"/>
    <property type="match status" value="1"/>
</dbReference>
<evidence type="ECO:0000313" key="12">
    <source>
        <dbReference type="EMBL" id="QEH61378.1"/>
    </source>
</evidence>
<keyword evidence="7" id="KW-1278">Translocase</keyword>
<dbReference type="Gene3D" id="3.40.1110.10">
    <property type="entry name" value="Calcium-transporting ATPase, cytoplasmic domain N"/>
    <property type="match status" value="1"/>
</dbReference>